<dbReference type="InterPro" id="IPR020610">
    <property type="entry name" value="Thiolase_AS"/>
</dbReference>
<dbReference type="Proteomes" id="UP001164706">
    <property type="component" value="Chromosome"/>
</dbReference>
<evidence type="ECO:0000259" key="9">
    <source>
        <dbReference type="Pfam" id="PF02803"/>
    </source>
</evidence>
<evidence type="ECO:0000256" key="7">
    <source>
        <dbReference type="RuleBase" id="RU003557"/>
    </source>
</evidence>
<feature type="active site" description="Acyl-thioester intermediate" evidence="6">
    <location>
        <position position="89"/>
    </location>
</feature>
<dbReference type="PANTHER" id="PTHR18919">
    <property type="entry name" value="ACETYL-COA C-ACYLTRANSFERASE"/>
    <property type="match status" value="1"/>
</dbReference>
<dbReference type="Gene3D" id="3.40.47.10">
    <property type="match status" value="2"/>
</dbReference>
<keyword evidence="11" id="KW-1185">Reference proteome</keyword>
<keyword evidence="4 7" id="KW-0012">Acyltransferase</keyword>
<dbReference type="RefSeq" id="WP_267780736.1">
    <property type="nucleotide sequence ID" value="NZ_CP113089.1"/>
</dbReference>
<feature type="domain" description="Thiolase C-terminal" evidence="9">
    <location>
        <begin position="271"/>
        <end position="391"/>
    </location>
</feature>
<organism evidence="10 11">
    <name type="scientific">Microcella daejeonensis</name>
    <dbReference type="NCBI Taxonomy" id="2994971"/>
    <lineage>
        <taxon>Bacteria</taxon>
        <taxon>Bacillati</taxon>
        <taxon>Actinomycetota</taxon>
        <taxon>Actinomycetes</taxon>
        <taxon>Micrococcales</taxon>
        <taxon>Microbacteriaceae</taxon>
        <taxon>Microcella</taxon>
    </lineage>
</organism>
<dbReference type="Pfam" id="PF00108">
    <property type="entry name" value="Thiolase_N"/>
    <property type="match status" value="1"/>
</dbReference>
<dbReference type="PROSITE" id="PS00099">
    <property type="entry name" value="THIOLASE_3"/>
    <property type="match status" value="1"/>
</dbReference>
<evidence type="ECO:0000256" key="1">
    <source>
        <dbReference type="ARBA" id="ARBA00010982"/>
    </source>
</evidence>
<dbReference type="InterPro" id="IPR020616">
    <property type="entry name" value="Thiolase_N"/>
</dbReference>
<dbReference type="KEGG" id="mdb:OVN18_10535"/>
<dbReference type="InterPro" id="IPR016039">
    <property type="entry name" value="Thiolase-like"/>
</dbReference>
<evidence type="ECO:0000313" key="10">
    <source>
        <dbReference type="EMBL" id="WAB80987.1"/>
    </source>
</evidence>
<feature type="domain" description="Thiolase N-terminal" evidence="8">
    <location>
        <begin position="5"/>
        <end position="262"/>
    </location>
</feature>
<evidence type="ECO:0000259" key="8">
    <source>
        <dbReference type="Pfam" id="PF00108"/>
    </source>
</evidence>
<dbReference type="EMBL" id="CP113089">
    <property type="protein sequence ID" value="WAB80987.1"/>
    <property type="molecule type" value="Genomic_DNA"/>
</dbReference>
<dbReference type="GO" id="GO:0003985">
    <property type="term" value="F:acetyl-CoA C-acetyltransferase activity"/>
    <property type="evidence" value="ECO:0007669"/>
    <property type="project" value="UniProtKB-EC"/>
</dbReference>
<dbReference type="InterPro" id="IPR002155">
    <property type="entry name" value="Thiolase"/>
</dbReference>
<dbReference type="SUPFAM" id="SSF53901">
    <property type="entry name" value="Thiolase-like"/>
    <property type="match status" value="2"/>
</dbReference>
<reference evidence="10" key="1">
    <citation type="submission" date="2022-11" db="EMBL/GenBank/DDBJ databases">
        <title>Description of Microcella daejonensis nov. sp, isolated from riverside soil.</title>
        <authorList>
            <person name="Molina K.M."/>
            <person name="Kim S.B."/>
        </authorList>
    </citation>
    <scope>NUCLEOTIDE SEQUENCE</scope>
    <source>
        <strain evidence="10">MMS21-STM12</strain>
    </source>
</reference>
<dbReference type="EC" id="2.3.1.9" evidence="2"/>
<evidence type="ECO:0000256" key="4">
    <source>
        <dbReference type="ARBA" id="ARBA00023315"/>
    </source>
</evidence>
<proteinExistence type="inferred from homology"/>
<dbReference type="PANTHER" id="PTHR18919:SF107">
    <property type="entry name" value="ACETYL-COA ACETYLTRANSFERASE, CYTOSOLIC"/>
    <property type="match status" value="1"/>
</dbReference>
<keyword evidence="3 7" id="KW-0808">Transferase</keyword>
<evidence type="ECO:0000256" key="3">
    <source>
        <dbReference type="ARBA" id="ARBA00022679"/>
    </source>
</evidence>
<evidence type="ECO:0000313" key="11">
    <source>
        <dbReference type="Proteomes" id="UP001164706"/>
    </source>
</evidence>
<dbReference type="AlphaFoldDB" id="A0A9E8MKZ6"/>
<gene>
    <name evidence="10" type="ORF">OVN18_10535</name>
</gene>
<dbReference type="InterPro" id="IPR020613">
    <property type="entry name" value="Thiolase_CS"/>
</dbReference>
<evidence type="ECO:0000256" key="5">
    <source>
        <dbReference type="ARBA" id="ARBA00040529"/>
    </source>
</evidence>
<dbReference type="Pfam" id="PF02803">
    <property type="entry name" value="Thiolase_C"/>
    <property type="match status" value="1"/>
</dbReference>
<name>A0A9E8MKZ6_9MICO</name>
<feature type="active site" description="Proton acceptor" evidence="6">
    <location>
        <position position="379"/>
    </location>
</feature>
<dbReference type="PIRSF" id="PIRSF000429">
    <property type="entry name" value="Ac-CoA_Ac_transf"/>
    <property type="match status" value="1"/>
</dbReference>
<feature type="active site" description="Proton acceptor" evidence="6">
    <location>
        <position position="349"/>
    </location>
</feature>
<accession>A0A9E8MKZ6</accession>
<dbReference type="PROSITE" id="PS00737">
    <property type="entry name" value="THIOLASE_2"/>
    <property type="match status" value="1"/>
</dbReference>
<dbReference type="CDD" id="cd00751">
    <property type="entry name" value="thiolase"/>
    <property type="match status" value="1"/>
</dbReference>
<dbReference type="NCBIfam" id="TIGR01930">
    <property type="entry name" value="AcCoA-C-Actrans"/>
    <property type="match status" value="1"/>
</dbReference>
<evidence type="ECO:0000256" key="2">
    <source>
        <dbReference type="ARBA" id="ARBA00012705"/>
    </source>
</evidence>
<comment type="similarity">
    <text evidence="1 7">Belongs to the thiolase-like superfamily. Thiolase family.</text>
</comment>
<protein>
    <recommendedName>
        <fullName evidence="5">Probable acetyl-CoA acetyltransferase</fullName>
        <ecNumber evidence="2">2.3.1.9</ecNumber>
    </recommendedName>
</protein>
<dbReference type="InterPro" id="IPR020617">
    <property type="entry name" value="Thiolase_C"/>
</dbReference>
<evidence type="ECO:0000256" key="6">
    <source>
        <dbReference type="PIRSR" id="PIRSR000429-1"/>
    </source>
</evidence>
<sequence length="393" mass="39057">MTDDIVIVSAARTPFGRVRGALSPLTGVDLGALAVRGALRRAGLDPAAVDAVVMGQVLQAGAGQNPARQTAVGAGIPLTVPSVAVNSVCLSGARAVIDAARMLLAGDADAVVAGGQESMTRAPHLLPGSRLGWAYGTVAALDHAAHDGLTDAISGRSMGEATEADVAVLGLGRAEQDAIAADSHRRAAAAAGDGVLAAELEPVTIAGRRGDTVVDADEGIRPDTTVETLSALRPAFAAEGTITAGNASPLSDGAAAVIVARASWAREQGLPVLARIAGWAHVAGPDTSLHGQPARAIRRAADRAGWGIETLDHLEINEAFAAVALQSARDLGVDLARVNPHGGAIALGHPIGASGARLVAHAAHVIAAGGARRAAIALCGGGGQGDALLLETA</sequence>